<dbReference type="InterPro" id="IPR036388">
    <property type="entry name" value="WH-like_DNA-bd_sf"/>
</dbReference>
<dbReference type="SUPFAM" id="SSF88659">
    <property type="entry name" value="Sigma3 and sigma4 domains of RNA polymerase sigma factors"/>
    <property type="match status" value="1"/>
</dbReference>
<comment type="similarity">
    <text evidence="1">Belongs to the sigma-70 factor family. ECF subfamily.</text>
</comment>
<accession>A0A242KWW4</accession>
<evidence type="ECO:0000259" key="6">
    <source>
        <dbReference type="Pfam" id="PF08281"/>
    </source>
</evidence>
<dbReference type="InterPro" id="IPR013324">
    <property type="entry name" value="RNA_pol_sigma_r3/r4-like"/>
</dbReference>
<dbReference type="Gene3D" id="1.10.1740.10">
    <property type="match status" value="1"/>
</dbReference>
<gene>
    <name evidence="7" type="ORF">A5802_000060</name>
</gene>
<dbReference type="InterPro" id="IPR014284">
    <property type="entry name" value="RNA_pol_sigma-70_dom"/>
</dbReference>
<keyword evidence="3" id="KW-0731">Sigma factor</keyword>
<evidence type="ECO:0008006" key="9">
    <source>
        <dbReference type="Google" id="ProtNLM"/>
    </source>
</evidence>
<dbReference type="GO" id="GO:0006352">
    <property type="term" value="P:DNA-templated transcription initiation"/>
    <property type="evidence" value="ECO:0007669"/>
    <property type="project" value="InterPro"/>
</dbReference>
<evidence type="ECO:0000256" key="4">
    <source>
        <dbReference type="ARBA" id="ARBA00023163"/>
    </source>
</evidence>
<dbReference type="Proteomes" id="UP000195024">
    <property type="component" value="Unassembled WGS sequence"/>
</dbReference>
<dbReference type="InterPro" id="IPR007627">
    <property type="entry name" value="RNA_pol_sigma70_r2"/>
</dbReference>
<organism evidence="7 8">
    <name type="scientific">Enterococcus mundtii</name>
    <dbReference type="NCBI Taxonomy" id="53346"/>
    <lineage>
        <taxon>Bacteria</taxon>
        <taxon>Bacillati</taxon>
        <taxon>Bacillota</taxon>
        <taxon>Bacilli</taxon>
        <taxon>Lactobacillales</taxon>
        <taxon>Enterococcaceae</taxon>
        <taxon>Enterococcus</taxon>
    </lineage>
</organism>
<sequence>MSNIFNRIAKKHRVKYYESQLEQLIETQYQKMYRIAYSYTHCSEDALDVIQDSFQKALMDFSKVKKIDHFQAWFYKILVRTAIDHWRKNKRMPLNFELEDGPGLEFIDFQNDVSYMELRELLSQTPSPEREIIILKFFEGFTLKEIAHILNLNENTVKTKMYRSLDNYKEILK</sequence>
<keyword evidence="4" id="KW-0804">Transcription</keyword>
<comment type="caution">
    <text evidence="7">The sequence shown here is derived from an EMBL/GenBank/DDBJ whole genome shotgun (WGS) entry which is preliminary data.</text>
</comment>
<dbReference type="SUPFAM" id="SSF88946">
    <property type="entry name" value="Sigma2 domain of RNA polymerase sigma factors"/>
    <property type="match status" value="1"/>
</dbReference>
<evidence type="ECO:0000256" key="3">
    <source>
        <dbReference type="ARBA" id="ARBA00023082"/>
    </source>
</evidence>
<dbReference type="EMBL" id="NGMS01000001">
    <property type="protein sequence ID" value="OTP26349.1"/>
    <property type="molecule type" value="Genomic_DNA"/>
</dbReference>
<dbReference type="GO" id="GO:0003677">
    <property type="term" value="F:DNA binding"/>
    <property type="evidence" value="ECO:0007669"/>
    <property type="project" value="InterPro"/>
</dbReference>
<dbReference type="InterPro" id="IPR039425">
    <property type="entry name" value="RNA_pol_sigma-70-like"/>
</dbReference>
<dbReference type="PANTHER" id="PTHR43133:SF60">
    <property type="entry name" value="RNA POLYMERASE SIGMA FACTOR SIGV"/>
    <property type="match status" value="1"/>
</dbReference>
<dbReference type="NCBIfam" id="TIGR02937">
    <property type="entry name" value="sigma70-ECF"/>
    <property type="match status" value="1"/>
</dbReference>
<name>A0A242KWW4_ENTMU</name>
<evidence type="ECO:0000256" key="1">
    <source>
        <dbReference type="ARBA" id="ARBA00010641"/>
    </source>
</evidence>
<dbReference type="CDD" id="cd06171">
    <property type="entry name" value="Sigma70_r4"/>
    <property type="match status" value="1"/>
</dbReference>
<dbReference type="Gene3D" id="1.10.10.10">
    <property type="entry name" value="Winged helix-like DNA-binding domain superfamily/Winged helix DNA-binding domain"/>
    <property type="match status" value="1"/>
</dbReference>
<dbReference type="InterPro" id="IPR013325">
    <property type="entry name" value="RNA_pol_sigma_r2"/>
</dbReference>
<dbReference type="Pfam" id="PF04542">
    <property type="entry name" value="Sigma70_r2"/>
    <property type="match status" value="1"/>
</dbReference>
<dbReference type="Pfam" id="PF08281">
    <property type="entry name" value="Sigma70_r4_2"/>
    <property type="match status" value="1"/>
</dbReference>
<protein>
    <recommendedName>
        <fullName evidence="9">RNA polymerase subunit sigma</fullName>
    </recommendedName>
</protein>
<dbReference type="InterPro" id="IPR013249">
    <property type="entry name" value="RNA_pol_sigma70_r4_t2"/>
</dbReference>
<evidence type="ECO:0000313" key="7">
    <source>
        <dbReference type="EMBL" id="OTP26349.1"/>
    </source>
</evidence>
<dbReference type="GO" id="GO:0016987">
    <property type="term" value="F:sigma factor activity"/>
    <property type="evidence" value="ECO:0007669"/>
    <property type="project" value="UniProtKB-KW"/>
</dbReference>
<feature type="domain" description="RNA polymerase sigma factor 70 region 4 type 2" evidence="6">
    <location>
        <begin position="116"/>
        <end position="165"/>
    </location>
</feature>
<evidence type="ECO:0000313" key="8">
    <source>
        <dbReference type="Proteomes" id="UP000195024"/>
    </source>
</evidence>
<reference evidence="7 8" key="1">
    <citation type="submission" date="2017-05" db="EMBL/GenBank/DDBJ databases">
        <title>The Genome Sequence of Enterococcus mundtii 6B1_DIV0119.</title>
        <authorList>
            <consortium name="The Broad Institute Genomics Platform"/>
            <consortium name="The Broad Institute Genomic Center for Infectious Diseases"/>
            <person name="Earl A."/>
            <person name="Manson A."/>
            <person name="Schwartman J."/>
            <person name="Gilmore M."/>
            <person name="Abouelleil A."/>
            <person name="Cao P."/>
            <person name="Chapman S."/>
            <person name="Cusick C."/>
            <person name="Shea T."/>
            <person name="Young S."/>
            <person name="Neafsey D."/>
            <person name="Nusbaum C."/>
            <person name="Birren B."/>
        </authorList>
    </citation>
    <scope>NUCLEOTIDE SEQUENCE [LARGE SCALE GENOMIC DNA]</scope>
    <source>
        <strain evidence="7 8">6B1_DIV0119</strain>
    </source>
</reference>
<evidence type="ECO:0000259" key="5">
    <source>
        <dbReference type="Pfam" id="PF04542"/>
    </source>
</evidence>
<proteinExistence type="inferred from homology"/>
<evidence type="ECO:0000256" key="2">
    <source>
        <dbReference type="ARBA" id="ARBA00023015"/>
    </source>
</evidence>
<keyword evidence="2" id="KW-0805">Transcription regulation</keyword>
<feature type="domain" description="RNA polymerase sigma-70 region 2" evidence="5">
    <location>
        <begin position="24"/>
        <end position="91"/>
    </location>
</feature>
<dbReference type="PANTHER" id="PTHR43133">
    <property type="entry name" value="RNA POLYMERASE ECF-TYPE SIGMA FACTO"/>
    <property type="match status" value="1"/>
</dbReference>
<dbReference type="AlphaFoldDB" id="A0A242KWW4"/>
<dbReference type="RefSeq" id="WP_086334314.1">
    <property type="nucleotide sequence ID" value="NZ_NGMS01000001.1"/>
</dbReference>